<evidence type="ECO:0000313" key="3">
    <source>
        <dbReference type="Proteomes" id="UP000321204"/>
    </source>
</evidence>
<dbReference type="EMBL" id="CP042433">
    <property type="protein sequence ID" value="QEC57961.1"/>
    <property type="molecule type" value="Genomic_DNA"/>
</dbReference>
<organism evidence="2 3">
    <name type="scientific">Flavisolibacter ginsenosidimutans</name>
    <dbReference type="NCBI Taxonomy" id="661481"/>
    <lineage>
        <taxon>Bacteria</taxon>
        <taxon>Pseudomonadati</taxon>
        <taxon>Bacteroidota</taxon>
        <taxon>Chitinophagia</taxon>
        <taxon>Chitinophagales</taxon>
        <taxon>Chitinophagaceae</taxon>
        <taxon>Flavisolibacter</taxon>
    </lineage>
</organism>
<gene>
    <name evidence="2" type="ORF">FSB75_19295</name>
</gene>
<evidence type="ECO:0000313" key="2">
    <source>
        <dbReference type="EMBL" id="QEC57961.1"/>
    </source>
</evidence>
<protein>
    <submittedName>
        <fullName evidence="2">Uncharacterized protein</fullName>
    </submittedName>
</protein>
<feature type="chain" id="PRO_5023028185" evidence="1">
    <location>
        <begin position="19"/>
        <end position="218"/>
    </location>
</feature>
<reference evidence="2 3" key="1">
    <citation type="journal article" date="2015" name="Int. J. Syst. Evol. Microbiol.">
        <title>Flavisolibacter ginsenosidimutans sp. nov., with ginsenoside-converting activity isolated from soil used for cultivating ginseng.</title>
        <authorList>
            <person name="Zhao Y."/>
            <person name="Liu Q."/>
            <person name="Kang M.S."/>
            <person name="Jin F."/>
            <person name="Yu H."/>
            <person name="Im W.T."/>
        </authorList>
    </citation>
    <scope>NUCLEOTIDE SEQUENCE [LARGE SCALE GENOMIC DNA]</scope>
    <source>
        <strain evidence="2 3">Gsoil 636</strain>
    </source>
</reference>
<dbReference type="KEGG" id="fgg:FSB75_19295"/>
<accession>A0A5B8UMQ6</accession>
<dbReference type="Proteomes" id="UP000321204">
    <property type="component" value="Chromosome"/>
</dbReference>
<name>A0A5B8UMQ6_9BACT</name>
<dbReference type="AlphaFoldDB" id="A0A5B8UMQ6"/>
<sequence length="218" mass="24554">MKQLLTILFAVFFLQAAAQIHPTLPRKHFVLNLSNIRCLKTTEEGEDEVYLLLVWRHSDGSTGSVRLPSEHWDMNDGDKLKNARTENNVFSFDLMGSERVEVLCLLMEQDDGTVEQYANLGAEVLRIVESGYSSLSGFDSEQIQSVLKRITGTYNLKNSDDWIGGFAMRYDLTRTATWLVRANPNGGGETSGWGTDFSQFTLKGDGSKYEVRVNVKTR</sequence>
<evidence type="ECO:0000256" key="1">
    <source>
        <dbReference type="SAM" id="SignalP"/>
    </source>
</evidence>
<dbReference type="RefSeq" id="WP_146790828.1">
    <property type="nucleotide sequence ID" value="NZ_BAABIO010000003.1"/>
</dbReference>
<keyword evidence="1" id="KW-0732">Signal</keyword>
<proteinExistence type="predicted"/>
<keyword evidence="3" id="KW-1185">Reference proteome</keyword>
<feature type="signal peptide" evidence="1">
    <location>
        <begin position="1"/>
        <end position="18"/>
    </location>
</feature>